<sequence>MQEFIVTFQECANAVLAQHVKSENGSKRVMAADTFHRLIGIPTFEAALTLTYAAFICKEEPNTLKDAYNLMHKQYTIYVECKIDKYAHAASIWNPFIDKVKVKKEAKLVKTMEAKFKELNSKFESLFLAQTCAPRSNQDPPCQPSTNYTCYNCNEVGHVSRDCTRKCSICKQPDHSNFCCPHCYCPGPGQHPHHIMMAEHDYENEKRGLSSSASPNPMNKKTNSDYFVDPSDPHFDLASNQFLFKMFNKRYIRSQGPSPDHSLTPPLRKRTDREDTPSPESFCSRAAAPEPPNFDEPPATPSPPRLLSKIVVGTLLTMTFPYHPPAAANGIQNTQTHSLGWKNPLDLTTPTLPRMIPSTIMSL</sequence>
<comment type="caution">
    <text evidence="1">The sequence shown here is derived from an EMBL/GenBank/DDBJ whole genome shotgun (WGS) entry which is preliminary data.</text>
</comment>
<dbReference type="EMBL" id="QTSX02001445">
    <property type="protein sequence ID" value="KAJ9082058.1"/>
    <property type="molecule type" value="Genomic_DNA"/>
</dbReference>
<dbReference type="Proteomes" id="UP001165960">
    <property type="component" value="Unassembled WGS sequence"/>
</dbReference>
<reference evidence="1" key="1">
    <citation type="submission" date="2022-04" db="EMBL/GenBank/DDBJ databases">
        <title>Genome of the entomopathogenic fungus Entomophthora muscae.</title>
        <authorList>
            <person name="Elya C."/>
            <person name="Lovett B.R."/>
            <person name="Lee E."/>
            <person name="Macias A.M."/>
            <person name="Hajek A.E."/>
            <person name="De Bivort B.L."/>
            <person name="Kasson M.T."/>
            <person name="De Fine Licht H.H."/>
            <person name="Stajich J.E."/>
        </authorList>
    </citation>
    <scope>NUCLEOTIDE SEQUENCE</scope>
    <source>
        <strain evidence="1">Berkeley</strain>
    </source>
</reference>
<proteinExistence type="predicted"/>
<evidence type="ECO:0000313" key="1">
    <source>
        <dbReference type="EMBL" id="KAJ9082058.1"/>
    </source>
</evidence>
<keyword evidence="2" id="KW-1185">Reference proteome</keyword>
<accession>A0ACC2U4W1</accession>
<organism evidence="1 2">
    <name type="scientific">Entomophthora muscae</name>
    <dbReference type="NCBI Taxonomy" id="34485"/>
    <lineage>
        <taxon>Eukaryota</taxon>
        <taxon>Fungi</taxon>
        <taxon>Fungi incertae sedis</taxon>
        <taxon>Zoopagomycota</taxon>
        <taxon>Entomophthoromycotina</taxon>
        <taxon>Entomophthoromycetes</taxon>
        <taxon>Entomophthorales</taxon>
        <taxon>Entomophthoraceae</taxon>
        <taxon>Entomophthora</taxon>
    </lineage>
</organism>
<evidence type="ECO:0000313" key="2">
    <source>
        <dbReference type="Proteomes" id="UP001165960"/>
    </source>
</evidence>
<name>A0ACC2U4W1_9FUNG</name>
<gene>
    <name evidence="1" type="ORF">DSO57_1008191</name>
</gene>
<protein>
    <submittedName>
        <fullName evidence="1">Uncharacterized protein</fullName>
    </submittedName>
</protein>